<proteinExistence type="predicted"/>
<feature type="compositionally biased region" description="Polar residues" evidence="1">
    <location>
        <begin position="1"/>
        <end position="11"/>
    </location>
</feature>
<accession>A0A859FIA4</accession>
<name>A0A859FIA4_9BACI</name>
<gene>
    <name evidence="2" type="ORF">FLK61_40525</name>
</gene>
<dbReference type="KEGG" id="psua:FLK61_40525"/>
<dbReference type="RefSeq" id="WP_176010854.1">
    <property type="nucleotide sequence ID" value="NZ_CP041372.2"/>
</dbReference>
<organism evidence="2 3">
    <name type="scientific">Paenalkalicoccus suaedae</name>
    <dbReference type="NCBI Taxonomy" id="2592382"/>
    <lineage>
        <taxon>Bacteria</taxon>
        <taxon>Bacillati</taxon>
        <taxon>Bacillota</taxon>
        <taxon>Bacilli</taxon>
        <taxon>Bacillales</taxon>
        <taxon>Bacillaceae</taxon>
        <taxon>Paenalkalicoccus</taxon>
    </lineage>
</organism>
<keyword evidence="3" id="KW-1185">Reference proteome</keyword>
<sequence length="57" mass="6740">MMQTSLHLTQSRIKEPHYDGQSDEAFVQYMENEQEIHTIDSVTNQFPSNKYLYSSNK</sequence>
<reference evidence="3" key="1">
    <citation type="submission" date="2019-07" db="EMBL/GenBank/DDBJ databases">
        <title>Bacillus alkalisoli sp. nov. isolated from saline soil.</title>
        <authorList>
            <person name="Sun J.-Q."/>
            <person name="Xu L."/>
        </authorList>
    </citation>
    <scope>NUCLEOTIDE SEQUENCE [LARGE SCALE GENOMIC DNA]</scope>
    <source>
        <strain evidence="3">M4U3P1</strain>
    </source>
</reference>
<evidence type="ECO:0000256" key="1">
    <source>
        <dbReference type="SAM" id="MobiDB-lite"/>
    </source>
</evidence>
<protein>
    <submittedName>
        <fullName evidence="2">Uncharacterized protein</fullName>
    </submittedName>
</protein>
<feature type="region of interest" description="Disordered" evidence="1">
    <location>
        <begin position="1"/>
        <end position="20"/>
    </location>
</feature>
<evidence type="ECO:0000313" key="3">
    <source>
        <dbReference type="Proteomes" id="UP000318138"/>
    </source>
</evidence>
<dbReference type="EMBL" id="CP041372">
    <property type="protein sequence ID" value="QKS72887.1"/>
    <property type="molecule type" value="Genomic_DNA"/>
</dbReference>
<dbReference type="AlphaFoldDB" id="A0A859FIA4"/>
<dbReference type="Proteomes" id="UP000318138">
    <property type="component" value="Chromosome"/>
</dbReference>
<evidence type="ECO:0000313" key="2">
    <source>
        <dbReference type="EMBL" id="QKS72887.1"/>
    </source>
</evidence>